<dbReference type="EMBL" id="NKUF01000006">
    <property type="protein sequence ID" value="PYD63987.1"/>
    <property type="molecule type" value="Genomic_DNA"/>
</dbReference>
<evidence type="ECO:0000313" key="2">
    <source>
        <dbReference type="Proteomes" id="UP000248301"/>
    </source>
</evidence>
<comment type="caution">
    <text evidence="1">The sequence shown here is derived from an EMBL/GenBank/DDBJ whole genome shotgun (WGS) entry which is preliminary data.</text>
</comment>
<protein>
    <recommendedName>
        <fullName evidence="3">Transglycosylase SLT domain-containing protein</fullName>
    </recommendedName>
</protein>
<dbReference type="AlphaFoldDB" id="A0A318QDF4"/>
<proteinExistence type="predicted"/>
<organism evidence="1 2">
    <name type="scientific">Gluconacetobacter entanii</name>
    <dbReference type="NCBI Taxonomy" id="108528"/>
    <lineage>
        <taxon>Bacteria</taxon>
        <taxon>Pseudomonadati</taxon>
        <taxon>Pseudomonadota</taxon>
        <taxon>Alphaproteobacteria</taxon>
        <taxon>Acetobacterales</taxon>
        <taxon>Acetobacteraceae</taxon>
        <taxon>Gluconacetobacter</taxon>
    </lineage>
</organism>
<gene>
    <name evidence="1" type="ORF">CFR72_04700</name>
</gene>
<dbReference type="OrthoDB" id="7355818at2"/>
<evidence type="ECO:0000313" key="1">
    <source>
        <dbReference type="EMBL" id="PYD63987.1"/>
    </source>
</evidence>
<name>A0A318QDF4_9PROT</name>
<reference evidence="1 2" key="1">
    <citation type="submission" date="2017-07" db="EMBL/GenBank/DDBJ databases">
        <title>A draft genome sequence of Gluconacetobacter entanii LTH 4560.</title>
        <authorList>
            <person name="Skraban J."/>
            <person name="Cleenwerck I."/>
            <person name="Vandamme P."/>
            <person name="Trcek J."/>
        </authorList>
    </citation>
    <scope>NUCLEOTIDE SEQUENCE [LARGE SCALE GENOMIC DNA]</scope>
    <source>
        <strain evidence="1 2">LTH 4560</strain>
    </source>
</reference>
<accession>A0A318QDF4</accession>
<dbReference type="Proteomes" id="UP000248301">
    <property type="component" value="Unassembled WGS sequence"/>
</dbReference>
<evidence type="ECO:0008006" key="3">
    <source>
        <dbReference type="Google" id="ProtNLM"/>
    </source>
</evidence>
<dbReference type="RefSeq" id="WP_110912886.1">
    <property type="nucleotide sequence ID" value="NZ_NKUF01000006.1"/>
</dbReference>
<sequence>MTGLCVAQFKRTIVSPALAHIGLDGDAAVNLLTGTALVESGLTFVAQVVAGGTGPARGLWQMEPFTHDDIWTTFLSDARLASLRGAVLDLLSRWPSRAAQLPGNLPYACAMARLKYYRAPGPLPAADDAAGQCRYWKSNYNTSLGAGAADSTHVALFQQAIEA</sequence>